<evidence type="ECO:0000313" key="2">
    <source>
        <dbReference type="Proteomes" id="UP000196102"/>
    </source>
</evidence>
<dbReference type="Proteomes" id="UP000196102">
    <property type="component" value="Unassembled WGS sequence"/>
</dbReference>
<sequence length="513" mass="56382">MKYIVTALLCFITFVLISSCRNDFEFSASTGDLTFSQDTIYLDTVFSSIGSSTRTFKVYNNSSDDIVIPRVALAQGTNSKYRISVDGVPGQVFEDVELLAKDSMFVFVETTVDIMDFTSDTEFLYEDTIEFDSGGNLQKVELVTLIQDAVFLFPERDAMGIQETILLDTDADGNELRISGFFLDDSELNFTNEKPYVIYGFAGVASNKTLTIDPGARLHFHNQSGIIVANEATLKVNGALSMTEELENEVIFEGDRLEPAYDDVAGQWAAIWLTSGSKDHEINYATIKNASVGIIMDNNNPASNGATLKINNSQILNCSNSALIGTTASIEASNSIFHNSGQSTIIARFGGSYNFNNCTISNYWNGSFRQDATLFLSNTIPNTDFTADLLAANFTNCIIYGDRNIELALLDDGISAFNFKFENSLIRFNDISNNFDSLPNYDFNNVNFYQECILNMDPLFEDVDAFKLRIDDTGGANGIANPTTDTTLDISGVTRDLTDPDAGAFESTDLSGE</sequence>
<organism evidence="1 2">
    <name type="scientific">Nonlabens dokdonensis</name>
    <dbReference type="NCBI Taxonomy" id="328515"/>
    <lineage>
        <taxon>Bacteria</taxon>
        <taxon>Pseudomonadati</taxon>
        <taxon>Bacteroidota</taxon>
        <taxon>Flavobacteriia</taxon>
        <taxon>Flavobacteriales</taxon>
        <taxon>Flavobacteriaceae</taxon>
        <taxon>Nonlabens</taxon>
    </lineage>
</organism>
<dbReference type="AlphaFoldDB" id="A0A1Z8B6A4"/>
<evidence type="ECO:0000313" key="1">
    <source>
        <dbReference type="EMBL" id="OUS18089.1"/>
    </source>
</evidence>
<dbReference type="RefSeq" id="WP_303686119.1">
    <property type="nucleotide sequence ID" value="NZ_CAJXYO010000003.1"/>
</dbReference>
<evidence type="ECO:0008006" key="3">
    <source>
        <dbReference type="Google" id="ProtNLM"/>
    </source>
</evidence>
<proteinExistence type="predicted"/>
<accession>A0A1Z8B6A4</accession>
<comment type="caution">
    <text evidence="1">The sequence shown here is derived from an EMBL/GenBank/DDBJ whole genome shotgun (WGS) entry which is preliminary data.</text>
</comment>
<dbReference type="PROSITE" id="PS51257">
    <property type="entry name" value="PROKAR_LIPOPROTEIN"/>
    <property type="match status" value="1"/>
</dbReference>
<gene>
    <name evidence="1" type="ORF">A9Q93_04130</name>
</gene>
<protein>
    <recommendedName>
        <fullName evidence="3">Lipoprotein</fullName>
    </recommendedName>
</protein>
<name>A0A1Z8B6A4_9FLAO</name>
<reference evidence="2" key="1">
    <citation type="journal article" date="2017" name="Proc. Natl. Acad. Sci. U.S.A.">
        <title>Simulation of Deepwater Horizon oil plume reveals substrate specialization within a complex community of hydrocarbon-degraders.</title>
        <authorList>
            <person name="Hu P."/>
            <person name="Dubinsky E.A."/>
            <person name="Probst A.J."/>
            <person name="Wang J."/>
            <person name="Sieber C.M.K."/>
            <person name="Tom L.M."/>
            <person name="Gardinali P."/>
            <person name="Banfield J.F."/>
            <person name="Atlas R.M."/>
            <person name="Andersen G.L."/>
        </authorList>
    </citation>
    <scope>NUCLEOTIDE SEQUENCE [LARGE SCALE GENOMIC DNA]</scope>
</reference>
<dbReference type="EMBL" id="MAAX01000071">
    <property type="protein sequence ID" value="OUS18089.1"/>
    <property type="molecule type" value="Genomic_DNA"/>
</dbReference>